<dbReference type="Gene3D" id="3.30.110.170">
    <property type="entry name" value="Protein of unknown function (DUF541), domain 1"/>
    <property type="match status" value="1"/>
</dbReference>
<dbReference type="AlphaFoldDB" id="A0A0P9CTK5"/>
<name>A0A0P9CTK5_9CHLR</name>
<dbReference type="PANTHER" id="PTHR34387">
    <property type="entry name" value="SLR1258 PROTEIN"/>
    <property type="match status" value="1"/>
</dbReference>
<protein>
    <recommendedName>
        <fullName evidence="3">DUF541 domain-containing protein</fullName>
    </recommendedName>
</protein>
<dbReference type="EMBL" id="LJCR01002270">
    <property type="protein sequence ID" value="KPV48976.1"/>
    <property type="molecule type" value="Genomic_DNA"/>
</dbReference>
<organism evidence="1 2">
    <name type="scientific">Kouleothrix aurantiaca</name>
    <dbReference type="NCBI Taxonomy" id="186479"/>
    <lineage>
        <taxon>Bacteria</taxon>
        <taxon>Bacillati</taxon>
        <taxon>Chloroflexota</taxon>
        <taxon>Chloroflexia</taxon>
        <taxon>Chloroflexales</taxon>
        <taxon>Roseiflexineae</taxon>
        <taxon>Roseiflexaceae</taxon>
        <taxon>Kouleothrix</taxon>
    </lineage>
</organism>
<sequence>DGRQVTGYRVSNTVTVTIRNLDSAGALLDQVVQAGANSIYGINFSVADTNALMEQARKAAVADAKARAGQLAAAGGATVGDVLVISENVSAPPVPMPMMDRAAAAEGGAAVPVQAGEQTLSVDVQATFALR</sequence>
<proteinExistence type="predicted"/>
<dbReference type="InterPro" id="IPR007497">
    <property type="entry name" value="SIMPL/DUF541"/>
</dbReference>
<dbReference type="Pfam" id="PF04402">
    <property type="entry name" value="SIMPL"/>
    <property type="match status" value="1"/>
</dbReference>
<comment type="caution">
    <text evidence="1">The sequence shown here is derived from an EMBL/GenBank/DDBJ whole genome shotgun (WGS) entry which is preliminary data.</text>
</comment>
<accession>A0A0P9CTK5</accession>
<gene>
    <name evidence="1" type="ORF">SE17_35190</name>
</gene>
<feature type="non-terminal residue" evidence="1">
    <location>
        <position position="1"/>
    </location>
</feature>
<evidence type="ECO:0008006" key="3">
    <source>
        <dbReference type="Google" id="ProtNLM"/>
    </source>
</evidence>
<keyword evidence="2" id="KW-1185">Reference proteome</keyword>
<evidence type="ECO:0000313" key="2">
    <source>
        <dbReference type="Proteomes" id="UP000050509"/>
    </source>
</evidence>
<dbReference type="InterPro" id="IPR052022">
    <property type="entry name" value="26kDa_periplasmic_antigen"/>
</dbReference>
<dbReference type="GO" id="GO:0006974">
    <property type="term" value="P:DNA damage response"/>
    <property type="evidence" value="ECO:0007669"/>
    <property type="project" value="TreeGrafter"/>
</dbReference>
<dbReference type="Proteomes" id="UP000050509">
    <property type="component" value="Unassembled WGS sequence"/>
</dbReference>
<reference evidence="1 2" key="1">
    <citation type="submission" date="2015-09" db="EMBL/GenBank/DDBJ databases">
        <title>Draft genome sequence of Kouleothrix aurantiaca JCM 19913.</title>
        <authorList>
            <person name="Hemp J."/>
        </authorList>
    </citation>
    <scope>NUCLEOTIDE SEQUENCE [LARGE SCALE GENOMIC DNA]</scope>
    <source>
        <strain evidence="1 2">COM-B</strain>
    </source>
</reference>
<dbReference type="PANTHER" id="PTHR34387:SF1">
    <property type="entry name" value="PERIPLASMIC IMMUNOGENIC PROTEIN"/>
    <property type="match status" value="1"/>
</dbReference>
<evidence type="ECO:0000313" key="1">
    <source>
        <dbReference type="EMBL" id="KPV48976.1"/>
    </source>
</evidence>